<reference evidence="3" key="2">
    <citation type="submission" date="2015-01" db="EMBL/GenBank/DDBJ databases">
        <title>Evolutionary Origins and Diversification of the Mycorrhizal Mutualists.</title>
        <authorList>
            <consortium name="DOE Joint Genome Institute"/>
            <consortium name="Mycorrhizal Genomics Consortium"/>
            <person name="Kohler A."/>
            <person name="Kuo A."/>
            <person name="Nagy L.G."/>
            <person name="Floudas D."/>
            <person name="Copeland A."/>
            <person name="Barry K.W."/>
            <person name="Cichocki N."/>
            <person name="Veneault-Fourrey C."/>
            <person name="LaButti K."/>
            <person name="Lindquist E.A."/>
            <person name="Lipzen A."/>
            <person name="Lundell T."/>
            <person name="Morin E."/>
            <person name="Murat C."/>
            <person name="Riley R."/>
            <person name="Ohm R."/>
            <person name="Sun H."/>
            <person name="Tunlid A."/>
            <person name="Henrissat B."/>
            <person name="Grigoriev I.V."/>
            <person name="Hibbett D.S."/>
            <person name="Martin F."/>
        </authorList>
    </citation>
    <scope>NUCLEOTIDE SEQUENCE [LARGE SCALE GENOMIC DNA]</scope>
    <source>
        <strain evidence="3">Zn</strain>
    </source>
</reference>
<keyword evidence="3" id="KW-1185">Reference proteome</keyword>
<dbReference type="Proteomes" id="UP000054321">
    <property type="component" value="Unassembled WGS sequence"/>
</dbReference>
<dbReference type="Pfam" id="PF11917">
    <property type="entry name" value="DUF3435"/>
    <property type="match status" value="1"/>
</dbReference>
<dbReference type="AlphaFoldDB" id="A0A0C3GSS4"/>
<proteinExistence type="predicted"/>
<evidence type="ECO:0008006" key="4">
    <source>
        <dbReference type="Google" id="ProtNLM"/>
    </source>
</evidence>
<dbReference type="InParanoid" id="A0A0C3GSS4"/>
<sequence length="721" mass="82903">MPRKRGRESEQNSDVESYSDTDKPYDSDSGSEFDGVSTTEEVLENISSVGAEFRQIIQKHKEKGPCKANHAEKTQISIETGKAYFEEFCAILRANSDKALKKCKVEFIKGFLEWRVKFSRIKKESTIQTYWKIHSMVYADHASRKMDDGILFDIRNVSAGFPLDTSEKEKTSIYIDELQIYIYNHWVRDTHVLPHERFRVQLPFFLLLSLAMAARPESLQGVLYENVGLSLVRSEGGPKLVMTVRLQKIKRSGGVSRPVEHSFTEGADLPICVVLLLLTIAFADNAFEADISTSEQIYSLVIPPRKNRLRINWKQKWKDRPMVRDIERAPDGSVRISDTKPLDLQKYRKQFKHLGRLCGDEKLPEPYDLRRAGGKAVTEAFTAEECNQIMSQRSRSTYQRYYMPVHLNQHVQAVVFGMVEQKDMVRIVGQRDRDAKAPKCFGDLSKAQKAAIINDTTLLGFQNERDNCKEQIYALGFDKILDATGKTEWYNKYIKANARLNAKKAILKERALNITIAEYHKNVDTIEINNQLKGIMPNDDDILNPPSLKYELEDRAMAARLLYQSIEGVEAKDIFCQRNDLIKCLTRLCGARESPRWYRSTGNANAIEIIEKKPRLELEGLDNGLATRELPEKTLCCGYCWYSKENIGSKNRYHVYPRIDNLEKHVERLHFKRLRVGELLGCPYPDCLAAFGSSKPYMNHAERTHRLREVALVIRGFSHKH</sequence>
<dbReference type="EMBL" id="KN832894">
    <property type="protein sequence ID" value="KIM93501.1"/>
    <property type="molecule type" value="Genomic_DNA"/>
</dbReference>
<feature type="region of interest" description="Disordered" evidence="1">
    <location>
        <begin position="1"/>
        <end position="37"/>
    </location>
</feature>
<dbReference type="OrthoDB" id="4485682at2759"/>
<dbReference type="InterPro" id="IPR021842">
    <property type="entry name" value="DUF3435"/>
</dbReference>
<accession>A0A0C3GSS4</accession>
<gene>
    <name evidence="2" type="ORF">OIDMADRAFT_137687</name>
</gene>
<evidence type="ECO:0000256" key="1">
    <source>
        <dbReference type="SAM" id="MobiDB-lite"/>
    </source>
</evidence>
<name>A0A0C3GSS4_OIDMZ</name>
<dbReference type="STRING" id="913774.A0A0C3GSS4"/>
<evidence type="ECO:0000313" key="3">
    <source>
        <dbReference type="Proteomes" id="UP000054321"/>
    </source>
</evidence>
<dbReference type="HOGENOM" id="CLU_011937_4_0_1"/>
<reference evidence="2 3" key="1">
    <citation type="submission" date="2014-04" db="EMBL/GenBank/DDBJ databases">
        <authorList>
            <consortium name="DOE Joint Genome Institute"/>
            <person name="Kuo A."/>
            <person name="Martino E."/>
            <person name="Perotto S."/>
            <person name="Kohler A."/>
            <person name="Nagy L.G."/>
            <person name="Floudas D."/>
            <person name="Copeland A."/>
            <person name="Barry K.W."/>
            <person name="Cichocki N."/>
            <person name="Veneault-Fourrey C."/>
            <person name="LaButti K."/>
            <person name="Lindquist E.A."/>
            <person name="Lipzen A."/>
            <person name="Lundell T."/>
            <person name="Morin E."/>
            <person name="Murat C."/>
            <person name="Sun H."/>
            <person name="Tunlid A."/>
            <person name="Henrissat B."/>
            <person name="Grigoriev I.V."/>
            <person name="Hibbett D.S."/>
            <person name="Martin F."/>
            <person name="Nordberg H.P."/>
            <person name="Cantor M.N."/>
            <person name="Hua S.X."/>
        </authorList>
    </citation>
    <scope>NUCLEOTIDE SEQUENCE [LARGE SCALE GENOMIC DNA]</scope>
    <source>
        <strain evidence="2 3">Zn</strain>
    </source>
</reference>
<dbReference type="PANTHER" id="PTHR37535">
    <property type="entry name" value="FLUG DOMAIN PROTEIN"/>
    <property type="match status" value="1"/>
</dbReference>
<evidence type="ECO:0000313" key="2">
    <source>
        <dbReference type="EMBL" id="KIM93501.1"/>
    </source>
</evidence>
<organism evidence="2 3">
    <name type="scientific">Oidiodendron maius (strain Zn)</name>
    <dbReference type="NCBI Taxonomy" id="913774"/>
    <lineage>
        <taxon>Eukaryota</taxon>
        <taxon>Fungi</taxon>
        <taxon>Dikarya</taxon>
        <taxon>Ascomycota</taxon>
        <taxon>Pezizomycotina</taxon>
        <taxon>Leotiomycetes</taxon>
        <taxon>Leotiomycetes incertae sedis</taxon>
        <taxon>Myxotrichaceae</taxon>
        <taxon>Oidiodendron</taxon>
    </lineage>
</organism>
<dbReference type="PANTHER" id="PTHR37535:SF3">
    <property type="entry name" value="FLUG DOMAIN-CONTAINING PROTEIN"/>
    <property type="match status" value="1"/>
</dbReference>
<protein>
    <recommendedName>
        <fullName evidence="4">C2H2-type domain-containing protein</fullName>
    </recommendedName>
</protein>